<evidence type="ECO:0000313" key="4">
    <source>
        <dbReference type="Proteomes" id="UP001459277"/>
    </source>
</evidence>
<dbReference type="InterPro" id="IPR011990">
    <property type="entry name" value="TPR-like_helical_dom_sf"/>
</dbReference>
<proteinExistence type="inferred from homology"/>
<dbReference type="GO" id="GO:0009451">
    <property type="term" value="P:RNA modification"/>
    <property type="evidence" value="ECO:0007669"/>
    <property type="project" value="InterPro"/>
</dbReference>
<dbReference type="InterPro" id="IPR002885">
    <property type="entry name" value="PPR_rpt"/>
</dbReference>
<dbReference type="GO" id="GO:0003723">
    <property type="term" value="F:RNA binding"/>
    <property type="evidence" value="ECO:0007669"/>
    <property type="project" value="InterPro"/>
</dbReference>
<keyword evidence="4" id="KW-1185">Reference proteome</keyword>
<keyword evidence="1" id="KW-0677">Repeat</keyword>
<dbReference type="GO" id="GO:0005737">
    <property type="term" value="C:cytoplasm"/>
    <property type="evidence" value="ECO:0007669"/>
    <property type="project" value="UniProtKB-ARBA"/>
</dbReference>
<dbReference type="Pfam" id="PF20431">
    <property type="entry name" value="E_motif"/>
    <property type="match status" value="1"/>
</dbReference>
<reference evidence="3 4" key="1">
    <citation type="submission" date="2024-01" db="EMBL/GenBank/DDBJ databases">
        <title>A telomere-to-telomere, gap-free genome of sweet tea (Lithocarpus litseifolius).</title>
        <authorList>
            <person name="Zhou J."/>
        </authorList>
    </citation>
    <scope>NUCLEOTIDE SEQUENCE [LARGE SCALE GENOMIC DNA]</scope>
    <source>
        <strain evidence="3">Zhou-2022a</strain>
        <tissue evidence="3">Leaf</tissue>
    </source>
</reference>
<evidence type="ECO:0000256" key="1">
    <source>
        <dbReference type="ARBA" id="ARBA00022737"/>
    </source>
</evidence>
<comment type="similarity">
    <text evidence="2">Belongs to the PPR family. PCMP-E subfamily.</text>
</comment>
<dbReference type="Proteomes" id="UP001459277">
    <property type="component" value="Unassembled WGS sequence"/>
</dbReference>
<dbReference type="FunFam" id="1.25.40.10:FF:000797">
    <property type="entry name" value="Pentatricopeptide repeat-containing protein chloroplastic"/>
    <property type="match status" value="1"/>
</dbReference>
<dbReference type="PANTHER" id="PTHR47926">
    <property type="entry name" value="PENTATRICOPEPTIDE REPEAT-CONTAINING PROTEIN"/>
    <property type="match status" value="1"/>
</dbReference>
<name>A0AAW2D7P2_9ROSI</name>
<evidence type="ECO:0000313" key="3">
    <source>
        <dbReference type="EMBL" id="KAL0006299.1"/>
    </source>
</evidence>
<gene>
    <name evidence="3" type="ORF">SO802_013860</name>
</gene>
<dbReference type="AlphaFoldDB" id="A0AAW2D7P2"/>
<dbReference type="InterPro" id="IPR046960">
    <property type="entry name" value="PPR_At4g14850-like_plant"/>
</dbReference>
<dbReference type="PANTHER" id="PTHR47926:SF448">
    <property type="entry name" value="PENTACOTRIPEPTIDE-REPEAT REGION OF PRORP DOMAIN-CONTAINING PROTEIN"/>
    <property type="match status" value="1"/>
</dbReference>
<dbReference type="EMBL" id="JAZDWU010000004">
    <property type="protein sequence ID" value="KAL0006299.1"/>
    <property type="molecule type" value="Genomic_DNA"/>
</dbReference>
<organism evidence="3 4">
    <name type="scientific">Lithocarpus litseifolius</name>
    <dbReference type="NCBI Taxonomy" id="425828"/>
    <lineage>
        <taxon>Eukaryota</taxon>
        <taxon>Viridiplantae</taxon>
        <taxon>Streptophyta</taxon>
        <taxon>Embryophyta</taxon>
        <taxon>Tracheophyta</taxon>
        <taxon>Spermatophyta</taxon>
        <taxon>Magnoliopsida</taxon>
        <taxon>eudicotyledons</taxon>
        <taxon>Gunneridae</taxon>
        <taxon>Pentapetalae</taxon>
        <taxon>rosids</taxon>
        <taxon>fabids</taxon>
        <taxon>Fagales</taxon>
        <taxon>Fagaceae</taxon>
        <taxon>Lithocarpus</taxon>
    </lineage>
</organism>
<comment type="caution">
    <text evidence="3">The sequence shown here is derived from an EMBL/GenBank/DDBJ whole genome shotgun (WGS) entry which is preliminary data.</text>
</comment>
<dbReference type="NCBIfam" id="TIGR00756">
    <property type="entry name" value="PPR"/>
    <property type="match status" value="1"/>
</dbReference>
<sequence>MVGDYNITPNQEIYGCVVDLLGRAGRVKEAYELIESMPFKPDESVWGALLGACKAHRLPNLGKLTARRILDLRPNMVGTYVMLSNIYAAEGKWGEYANMRKLMRGMESKKEAGRSWIEVRDQVYNFVVGDKMGSHIKWVCGVLDLLIWHMKEAGYVPDLDCLIHDQEDAT</sequence>
<evidence type="ECO:0008006" key="5">
    <source>
        <dbReference type="Google" id="ProtNLM"/>
    </source>
</evidence>
<protein>
    <recommendedName>
        <fullName evidence="5">Pentatricopeptide repeat-containing protein</fullName>
    </recommendedName>
</protein>
<evidence type="ECO:0000256" key="2">
    <source>
        <dbReference type="ARBA" id="ARBA00061659"/>
    </source>
</evidence>
<dbReference type="Pfam" id="PF12854">
    <property type="entry name" value="PPR_1"/>
    <property type="match status" value="1"/>
</dbReference>
<dbReference type="Gene3D" id="1.25.40.10">
    <property type="entry name" value="Tetratricopeptide repeat domain"/>
    <property type="match status" value="1"/>
</dbReference>
<dbReference type="InterPro" id="IPR046848">
    <property type="entry name" value="E_motif"/>
</dbReference>
<accession>A0AAW2D7P2</accession>